<accession>A0AA87RHL6</accession>
<dbReference type="AlphaFoldDB" id="A0AA87RHL6"/>
<dbReference type="SMART" id="SM00822">
    <property type="entry name" value="PKS_KR"/>
    <property type="match status" value="1"/>
</dbReference>
<dbReference type="EMBL" id="BJUU01000004">
    <property type="protein sequence ID" value="GEK79643.1"/>
    <property type="molecule type" value="Genomic_DNA"/>
</dbReference>
<comment type="similarity">
    <text evidence="1">Belongs to the short-chain dehydrogenases/reductases (SDR) family.</text>
</comment>
<dbReference type="InterPro" id="IPR036291">
    <property type="entry name" value="NAD(P)-bd_dom_sf"/>
</dbReference>
<keyword evidence="5" id="KW-1185">Reference proteome</keyword>
<dbReference type="Proteomes" id="UP000321749">
    <property type="component" value="Unassembled WGS sequence"/>
</dbReference>
<dbReference type="PRINTS" id="PR00081">
    <property type="entry name" value="GDHRDH"/>
</dbReference>
<reference evidence="4 5" key="1">
    <citation type="submission" date="2019-07" db="EMBL/GenBank/DDBJ databases">
        <title>Whole genome shotgun sequence of Agrococcus baldri NBRC 103055.</title>
        <authorList>
            <person name="Hosoyama A."/>
            <person name="Uohara A."/>
            <person name="Ohji S."/>
            <person name="Ichikawa N."/>
        </authorList>
    </citation>
    <scope>NUCLEOTIDE SEQUENCE [LARGE SCALE GENOMIC DNA]</scope>
    <source>
        <strain evidence="4 5">NBRC 103055</strain>
    </source>
</reference>
<dbReference type="RefSeq" id="WP_146793221.1">
    <property type="nucleotide sequence ID" value="NZ_BJUU01000004.1"/>
</dbReference>
<dbReference type="SUPFAM" id="SSF51735">
    <property type="entry name" value="NAD(P)-binding Rossmann-fold domains"/>
    <property type="match status" value="1"/>
</dbReference>
<name>A0AA87RHL6_9MICO</name>
<dbReference type="InterPro" id="IPR002347">
    <property type="entry name" value="SDR_fam"/>
</dbReference>
<dbReference type="InterPro" id="IPR057326">
    <property type="entry name" value="KR_dom"/>
</dbReference>
<organism evidence="4 5">
    <name type="scientific">Agrococcus baldri</name>
    <dbReference type="NCBI Taxonomy" id="153730"/>
    <lineage>
        <taxon>Bacteria</taxon>
        <taxon>Bacillati</taxon>
        <taxon>Actinomycetota</taxon>
        <taxon>Actinomycetes</taxon>
        <taxon>Micrococcales</taxon>
        <taxon>Microbacteriaceae</taxon>
        <taxon>Agrococcus</taxon>
    </lineage>
</organism>
<comment type="caution">
    <text evidence="4">The sequence shown here is derived from an EMBL/GenBank/DDBJ whole genome shotgun (WGS) entry which is preliminary data.</text>
</comment>
<gene>
    <name evidence="4" type="ORF">ABA31_09940</name>
</gene>
<dbReference type="CDD" id="cd05233">
    <property type="entry name" value="SDR_c"/>
    <property type="match status" value="1"/>
</dbReference>
<protein>
    <submittedName>
        <fullName evidence="4">L-xylulose reductase</fullName>
    </submittedName>
</protein>
<dbReference type="Pfam" id="PF13561">
    <property type="entry name" value="adh_short_C2"/>
    <property type="match status" value="1"/>
</dbReference>
<dbReference type="InterPro" id="IPR020904">
    <property type="entry name" value="Sc_DH/Rdtase_CS"/>
</dbReference>
<evidence type="ECO:0000313" key="4">
    <source>
        <dbReference type="EMBL" id="GEK79643.1"/>
    </source>
</evidence>
<evidence type="ECO:0000259" key="3">
    <source>
        <dbReference type="SMART" id="SM00822"/>
    </source>
</evidence>
<dbReference type="GO" id="GO:0016491">
    <property type="term" value="F:oxidoreductase activity"/>
    <property type="evidence" value="ECO:0007669"/>
    <property type="project" value="UniProtKB-KW"/>
</dbReference>
<evidence type="ECO:0000256" key="2">
    <source>
        <dbReference type="ARBA" id="ARBA00023002"/>
    </source>
</evidence>
<dbReference type="Gene3D" id="3.40.50.720">
    <property type="entry name" value="NAD(P)-binding Rossmann-like Domain"/>
    <property type="match status" value="1"/>
</dbReference>
<sequence>MKAIVTGAASGIGRAIAQRLAADWAEQGLLLVLLDRSAAPLATLAEELNNIDGVDVFGLPADLSAPEELAQAVSTALDRCDAEVDLLVNNAGISAPGNLRDLSLEAWDLDFAVNTRAAFLLSQACYRALARRRGSIVMTGSLSGSEPSPGLGAYSASKAATIMLVKLLAREWGPVGIRVNSVSPGSVLTGMTKRTYADVEFADRRAAAIPLGRVAEPEDIAAAVVMLAGADARYISGVDVRVDGGWGVALMPQAAAAPRA</sequence>
<evidence type="ECO:0000256" key="1">
    <source>
        <dbReference type="ARBA" id="ARBA00006484"/>
    </source>
</evidence>
<feature type="domain" description="Ketoreductase" evidence="3">
    <location>
        <begin position="2"/>
        <end position="191"/>
    </location>
</feature>
<proteinExistence type="inferred from homology"/>
<keyword evidence="2" id="KW-0560">Oxidoreductase</keyword>
<dbReference type="PROSITE" id="PS00061">
    <property type="entry name" value="ADH_SHORT"/>
    <property type="match status" value="1"/>
</dbReference>
<dbReference type="PANTHER" id="PTHR43639:SF1">
    <property type="entry name" value="SHORT-CHAIN DEHYDROGENASE_REDUCTASE FAMILY PROTEIN"/>
    <property type="match status" value="1"/>
</dbReference>
<evidence type="ECO:0000313" key="5">
    <source>
        <dbReference type="Proteomes" id="UP000321749"/>
    </source>
</evidence>
<dbReference type="PANTHER" id="PTHR43639">
    <property type="entry name" value="OXIDOREDUCTASE, SHORT-CHAIN DEHYDROGENASE/REDUCTASE FAMILY (AFU_ORTHOLOGUE AFUA_5G02870)"/>
    <property type="match status" value="1"/>
</dbReference>
<dbReference type="PRINTS" id="PR00080">
    <property type="entry name" value="SDRFAMILY"/>
</dbReference>
<dbReference type="FunFam" id="3.40.50.720:FF:000084">
    <property type="entry name" value="Short-chain dehydrogenase reductase"/>
    <property type="match status" value="1"/>
</dbReference>